<evidence type="ECO:0000256" key="2">
    <source>
        <dbReference type="SAM" id="MobiDB-lite"/>
    </source>
</evidence>
<evidence type="ECO:0000313" key="4">
    <source>
        <dbReference type="Proteomes" id="UP000007319"/>
    </source>
</evidence>
<proteinExistence type="predicted"/>
<evidence type="ECO:0000313" key="3">
    <source>
        <dbReference type="EMBL" id="CCC99152.1"/>
    </source>
</evidence>
<dbReference type="EMBL" id="HE577327">
    <property type="protein sequence ID" value="CCC99152.1"/>
    <property type="molecule type" value="Genomic_DNA"/>
</dbReference>
<feature type="region of interest" description="Disordered" evidence="2">
    <location>
        <begin position="1"/>
        <end position="31"/>
    </location>
</feature>
<evidence type="ECO:0000256" key="1">
    <source>
        <dbReference type="SAM" id="Coils"/>
    </source>
</evidence>
<dbReference type="AlphaFoldDB" id="A0A9P1JSX5"/>
<protein>
    <recommendedName>
        <fullName evidence="5">PAS domain-containing protein</fullName>
    </recommendedName>
</protein>
<gene>
    <name evidence="3" type="ORF">AZOBR_180222</name>
</gene>
<evidence type="ECO:0008006" key="5">
    <source>
        <dbReference type="Google" id="ProtNLM"/>
    </source>
</evidence>
<sequence>MTLIFDWREPSRPPADPSPATLPAIPPSTGEDKRLEALERENAKLRRINQVLMDRVERSMDVQGGAFSLFQTAIVLEQKVRERTLELERALRELEDSHRALARAKELADTMRTRLSEAIESVNEGFAIFDADDRLVLCNSKYLALWPEIRDRILPGIRFQEIAELAASSRTIADAYPRPDRWLSERLAQHRGAEGSLRLPAGRRALGPGQRAADPRRRGGRRLHRHHRHQGA</sequence>
<organism evidence="3 4">
    <name type="scientific">Azospirillum baldaniorum</name>
    <dbReference type="NCBI Taxonomy" id="1064539"/>
    <lineage>
        <taxon>Bacteria</taxon>
        <taxon>Pseudomonadati</taxon>
        <taxon>Pseudomonadota</taxon>
        <taxon>Alphaproteobacteria</taxon>
        <taxon>Rhodospirillales</taxon>
        <taxon>Azospirillaceae</taxon>
        <taxon>Azospirillum</taxon>
    </lineage>
</organism>
<dbReference type="KEGG" id="abs:AZOBR_180222"/>
<reference evidence="3 4" key="1">
    <citation type="journal article" date="2011" name="PLoS Genet.">
        <title>Azospirillum genomes reveal transition of bacteria from aquatic to terrestrial environments.</title>
        <authorList>
            <person name="Wisniewski-Dye F."/>
            <person name="Borziak K."/>
            <person name="Khalsa-Moyers G."/>
            <person name="Alexandre G."/>
            <person name="Sukharnikov L.O."/>
            <person name="Wuichet K."/>
            <person name="Hurst G.B."/>
            <person name="McDonald W.H."/>
            <person name="Robertson J.S."/>
            <person name="Barbe V."/>
            <person name="Calteau A."/>
            <person name="Rouy Z."/>
            <person name="Mangenot S."/>
            <person name="Prigent-Combaret C."/>
            <person name="Normand P."/>
            <person name="Boyer M."/>
            <person name="Siguier P."/>
            <person name="Dessaux Y."/>
            <person name="Elmerich C."/>
            <person name="Condemine G."/>
            <person name="Krishnen G."/>
            <person name="Kennedy I."/>
            <person name="Paterson A.H."/>
            <person name="Gonzalez V."/>
            <person name="Mavingui P."/>
            <person name="Zhulin I.B."/>
        </authorList>
    </citation>
    <scope>NUCLEOTIDE SEQUENCE [LARGE SCALE GENOMIC DNA]</scope>
    <source>
        <strain evidence="3 4">Sp245</strain>
    </source>
</reference>
<keyword evidence="4" id="KW-1185">Reference proteome</keyword>
<feature type="compositionally biased region" description="Basic residues" evidence="2">
    <location>
        <begin position="218"/>
        <end position="232"/>
    </location>
</feature>
<feature type="coiled-coil region" evidence="1">
    <location>
        <begin position="35"/>
        <end position="107"/>
    </location>
</feature>
<dbReference type="RefSeq" id="WP_014241337.1">
    <property type="nucleotide sequence ID" value="NC_016617.1"/>
</dbReference>
<name>A0A9P1JSX5_9PROT</name>
<keyword evidence="1" id="KW-0175">Coiled coil</keyword>
<feature type="compositionally biased region" description="Basic and acidic residues" evidence="2">
    <location>
        <begin position="1"/>
        <end position="11"/>
    </location>
</feature>
<dbReference type="Proteomes" id="UP000007319">
    <property type="component" value="Chromosome"/>
</dbReference>
<accession>A0A9P1JSX5</accession>
<dbReference type="Pfam" id="PF12860">
    <property type="entry name" value="PAS_7"/>
    <property type="match status" value="1"/>
</dbReference>
<feature type="region of interest" description="Disordered" evidence="2">
    <location>
        <begin position="197"/>
        <end position="232"/>
    </location>
</feature>